<keyword evidence="1" id="KW-1133">Transmembrane helix</keyword>
<feature type="transmembrane region" description="Helical" evidence="1">
    <location>
        <begin position="375"/>
        <end position="403"/>
    </location>
</feature>
<dbReference type="RefSeq" id="WP_078497491.1">
    <property type="nucleotide sequence ID" value="NZ_MSZX01000002.1"/>
</dbReference>
<protein>
    <submittedName>
        <fullName evidence="2">Multidrug transporter AcrB</fullName>
    </submittedName>
</protein>
<accession>A0A1T2XKD0</accession>
<name>A0A1T2XKD0_9BACL</name>
<keyword evidence="1" id="KW-0812">Transmembrane</keyword>
<feature type="transmembrane region" description="Helical" evidence="1">
    <location>
        <begin position="352"/>
        <end position="369"/>
    </location>
</feature>
<dbReference type="GO" id="GO:0042910">
    <property type="term" value="F:xenobiotic transmembrane transporter activity"/>
    <property type="evidence" value="ECO:0007669"/>
    <property type="project" value="TreeGrafter"/>
</dbReference>
<dbReference type="Gene3D" id="3.30.70.1320">
    <property type="entry name" value="Multidrug efflux transporter AcrB pore domain like"/>
    <property type="match status" value="1"/>
</dbReference>
<evidence type="ECO:0000313" key="2">
    <source>
        <dbReference type="EMBL" id="OPA80143.1"/>
    </source>
</evidence>
<feature type="transmembrane region" description="Helical" evidence="1">
    <location>
        <begin position="508"/>
        <end position="528"/>
    </location>
</feature>
<dbReference type="AlphaFoldDB" id="A0A1T2XKD0"/>
<dbReference type="SUPFAM" id="SSF82693">
    <property type="entry name" value="Multidrug efflux transporter AcrB pore domain, PN1, PN2, PC1 and PC2 subdomains"/>
    <property type="match status" value="2"/>
</dbReference>
<dbReference type="InterPro" id="IPR027463">
    <property type="entry name" value="AcrB_DN_DC_subdom"/>
</dbReference>
<feature type="transmembrane region" description="Helical" evidence="1">
    <location>
        <begin position="853"/>
        <end position="873"/>
    </location>
</feature>
<feature type="transmembrane region" description="Helical" evidence="1">
    <location>
        <begin position="879"/>
        <end position="900"/>
    </location>
</feature>
<dbReference type="PRINTS" id="PR00702">
    <property type="entry name" value="ACRIFLAVINRP"/>
</dbReference>
<evidence type="ECO:0000256" key="1">
    <source>
        <dbReference type="SAM" id="Phobius"/>
    </source>
</evidence>
<feature type="transmembrane region" description="Helical" evidence="1">
    <location>
        <begin position="455"/>
        <end position="482"/>
    </location>
</feature>
<keyword evidence="1" id="KW-0472">Membrane</keyword>
<dbReference type="Gene3D" id="3.30.2090.10">
    <property type="entry name" value="Multidrug efflux transporter AcrB TolC docking domain, DN and DC subdomains"/>
    <property type="match status" value="2"/>
</dbReference>
<proteinExistence type="predicted"/>
<reference evidence="2 3" key="1">
    <citation type="submission" date="2017-01" db="EMBL/GenBank/DDBJ databases">
        <title>Genome analysis of Paenibacillus selenitrireducens ES3-24.</title>
        <authorList>
            <person name="Xu D."/>
            <person name="Yao R."/>
            <person name="Zheng S."/>
        </authorList>
    </citation>
    <scope>NUCLEOTIDE SEQUENCE [LARGE SCALE GENOMIC DNA]</scope>
    <source>
        <strain evidence="2 3">ES3-24</strain>
    </source>
</reference>
<evidence type="ECO:0000313" key="3">
    <source>
        <dbReference type="Proteomes" id="UP000190188"/>
    </source>
</evidence>
<feature type="transmembrane region" description="Helical" evidence="1">
    <location>
        <begin position="827"/>
        <end position="846"/>
    </location>
</feature>
<sequence length="1010" mass="107554">MTGLTKWSFSNKAAVGLLVIMALVVGIMSYTTLPMEFMPEADNPQVTVAVLGPGQDAHSMETRVAKPIEAAAASVKGKKEMLSTSGDGYAKVDIYFDSKTNMKDAAQEVQKAVDSLQFPQGVMAPFVLQLNTSMIPISQVTLSFKEGLTKENLKLAEKTIIPQLENIEGVSSVGLYGKTAPQISVKLDPQLMAQKGVSSSQVMGLLQGRNVSASLGEQTIGGQTGNVNVISQIDSIDTLKKLPVSTGVTLQDIAAVQLKQDQESVSRSNGKDVLFAVVTKEANANAVGVGNKVQDAVNHINKTVKNAEAEVVFSTSDMVVTSVNSMMREVLLGALFATIVILLFLRNIRATLVTAVSIPLSLAVTLYLLDVSGITLNIITLGGVAVAVGRLVDDSIVVIENIYRRMQKEPFSVDMIISATKEVARAITSSTIATVAVFLPMGLLRGGLQAFLLPFALTVTYSLLTSLVVALTVVPLLSSWLLRSSSMKEHEPSKRFTGFLNWNLQRKWLSLSLGLIILAGSIAAYISMPKGALDASDASYVAVQLKYPNDVPVSEVLDKGKQLEQDMMKQGQAKTVIMQSGNSADSAKWGNVTSVTQVDYTVVMKKDADAQAFIDHVRSSQESYAGAVLTANEASMMGSSSTSEYIDIVGDDLTALASVASKVTDQVKTVDGVQKVSSNMEDTKPVFAFKVEPTQANAQELSMQLGSMLNPIPLGQIDLDGSPVGVVLEPIIEPKTQQDLKGITIMTAAGPVPVSQMATLEVRNEPAMLYHKDGKPYVRITAEVDPKKVSEIGAEIKKKTDAITLPEGVTLFAGGASVDQAGDFSDLGMTALISIGLVYLIMVLTFKTLRAPLAIMFSLPLAAIGAIVGLLVSGVTPDFTALFGALMLIGIVVTNAIVLIDRIKQNEEHMSIRDAIIEAAGTRMRPILMTAIATICAMVPLLFGHSEQGSIVSQSLAIVVIGGLTAATVLTLVIVPAIYELLYFRKSGKQRKQKKETIEAKANPASVKAI</sequence>
<feature type="transmembrane region" description="Helical" evidence="1">
    <location>
        <begin position="423"/>
        <end position="443"/>
    </location>
</feature>
<dbReference type="STRING" id="1324314.BVG16_05195"/>
<dbReference type="GO" id="GO:0005886">
    <property type="term" value="C:plasma membrane"/>
    <property type="evidence" value="ECO:0007669"/>
    <property type="project" value="TreeGrafter"/>
</dbReference>
<organism evidence="2 3">
    <name type="scientific">Paenibacillus selenitireducens</name>
    <dbReference type="NCBI Taxonomy" id="1324314"/>
    <lineage>
        <taxon>Bacteria</taxon>
        <taxon>Bacillati</taxon>
        <taxon>Bacillota</taxon>
        <taxon>Bacilli</taxon>
        <taxon>Bacillales</taxon>
        <taxon>Paenibacillaceae</taxon>
        <taxon>Paenibacillus</taxon>
    </lineage>
</organism>
<dbReference type="Gene3D" id="3.30.70.1430">
    <property type="entry name" value="Multidrug efflux transporter AcrB pore domain"/>
    <property type="match status" value="2"/>
</dbReference>
<feature type="transmembrane region" description="Helical" evidence="1">
    <location>
        <begin position="326"/>
        <end position="345"/>
    </location>
</feature>
<dbReference type="OrthoDB" id="9757876at2"/>
<comment type="caution">
    <text evidence="2">The sequence shown here is derived from an EMBL/GenBank/DDBJ whole genome shotgun (WGS) entry which is preliminary data.</text>
</comment>
<dbReference type="SUPFAM" id="SSF82866">
    <property type="entry name" value="Multidrug efflux transporter AcrB transmembrane domain"/>
    <property type="match status" value="2"/>
</dbReference>
<keyword evidence="3" id="KW-1185">Reference proteome</keyword>
<gene>
    <name evidence="2" type="ORF">BVG16_05195</name>
</gene>
<feature type="transmembrane region" description="Helical" evidence="1">
    <location>
        <begin position="927"/>
        <end position="944"/>
    </location>
</feature>
<dbReference type="PANTHER" id="PTHR32063">
    <property type="match status" value="1"/>
</dbReference>
<dbReference type="Pfam" id="PF00873">
    <property type="entry name" value="ACR_tran"/>
    <property type="match status" value="1"/>
</dbReference>
<dbReference type="PANTHER" id="PTHR32063:SF0">
    <property type="entry name" value="SWARMING MOTILITY PROTEIN SWRC"/>
    <property type="match status" value="1"/>
</dbReference>
<dbReference type="Gene3D" id="1.20.1640.10">
    <property type="entry name" value="Multidrug efflux transporter AcrB transmembrane domain"/>
    <property type="match status" value="2"/>
</dbReference>
<dbReference type="Proteomes" id="UP000190188">
    <property type="component" value="Unassembled WGS sequence"/>
</dbReference>
<dbReference type="EMBL" id="MSZX01000002">
    <property type="protein sequence ID" value="OPA80143.1"/>
    <property type="molecule type" value="Genomic_DNA"/>
</dbReference>
<dbReference type="Gene3D" id="3.30.70.1440">
    <property type="entry name" value="Multidrug efflux transporter AcrB pore domain"/>
    <property type="match status" value="1"/>
</dbReference>
<feature type="transmembrane region" description="Helical" evidence="1">
    <location>
        <begin position="956"/>
        <end position="984"/>
    </location>
</feature>
<dbReference type="SUPFAM" id="SSF82714">
    <property type="entry name" value="Multidrug efflux transporter AcrB TolC docking domain, DN and DC subdomains"/>
    <property type="match status" value="1"/>
</dbReference>
<dbReference type="InterPro" id="IPR001036">
    <property type="entry name" value="Acrflvin-R"/>
</dbReference>